<proteinExistence type="predicted"/>
<dbReference type="InterPro" id="IPR019734">
    <property type="entry name" value="TPR_rpt"/>
</dbReference>
<evidence type="ECO:0000256" key="1">
    <source>
        <dbReference type="PROSITE-ProRule" id="PRU00339"/>
    </source>
</evidence>
<name>A0ABW5TWS6_9SPHI</name>
<dbReference type="InterPro" id="IPR011990">
    <property type="entry name" value="TPR-like_helical_dom_sf"/>
</dbReference>
<protein>
    <submittedName>
        <fullName evidence="2">Tetratricopeptide repeat protein</fullName>
    </submittedName>
</protein>
<dbReference type="Proteomes" id="UP001597546">
    <property type="component" value="Unassembled WGS sequence"/>
</dbReference>
<gene>
    <name evidence="2" type="ORF">ACFSSE_16395</name>
</gene>
<dbReference type="EMBL" id="JBHULV010000052">
    <property type="protein sequence ID" value="MFD2733292.1"/>
    <property type="molecule type" value="Genomic_DNA"/>
</dbReference>
<keyword evidence="1" id="KW-0802">TPR repeat</keyword>
<accession>A0ABW5TWS6</accession>
<reference evidence="3" key="1">
    <citation type="journal article" date="2019" name="Int. J. Syst. Evol. Microbiol.">
        <title>The Global Catalogue of Microorganisms (GCM) 10K type strain sequencing project: providing services to taxonomists for standard genome sequencing and annotation.</title>
        <authorList>
            <consortium name="The Broad Institute Genomics Platform"/>
            <consortium name="The Broad Institute Genome Sequencing Center for Infectious Disease"/>
            <person name="Wu L."/>
            <person name="Ma J."/>
        </authorList>
    </citation>
    <scope>NUCLEOTIDE SEQUENCE [LARGE SCALE GENOMIC DNA]</scope>
    <source>
        <strain evidence="3">KCTC 42456</strain>
    </source>
</reference>
<dbReference type="RefSeq" id="WP_379046213.1">
    <property type="nucleotide sequence ID" value="NZ_JBHSKW010000058.1"/>
</dbReference>
<organism evidence="2 3">
    <name type="scientific">Pedobacter alpinus</name>
    <dbReference type="NCBI Taxonomy" id="1590643"/>
    <lineage>
        <taxon>Bacteria</taxon>
        <taxon>Pseudomonadati</taxon>
        <taxon>Bacteroidota</taxon>
        <taxon>Sphingobacteriia</taxon>
        <taxon>Sphingobacteriales</taxon>
        <taxon>Sphingobacteriaceae</taxon>
        <taxon>Pedobacter</taxon>
    </lineage>
</organism>
<sequence length="109" mass="13073">MSINRLERLLEFFKNEPNDPFLKYALATEYLRLNNTEKALWFYLDLVDKHTDYIGTYYHLGKLYEQLRQQDDALKIYEQGIGVAKRIKDQHALNELMGVYNSLKDEMYD</sequence>
<evidence type="ECO:0000313" key="2">
    <source>
        <dbReference type="EMBL" id="MFD2733292.1"/>
    </source>
</evidence>
<comment type="caution">
    <text evidence="2">The sequence shown here is derived from an EMBL/GenBank/DDBJ whole genome shotgun (WGS) entry which is preliminary data.</text>
</comment>
<feature type="repeat" description="TPR" evidence="1">
    <location>
        <begin position="54"/>
        <end position="87"/>
    </location>
</feature>
<dbReference type="PROSITE" id="PS50005">
    <property type="entry name" value="TPR"/>
    <property type="match status" value="1"/>
</dbReference>
<dbReference type="Pfam" id="PF13181">
    <property type="entry name" value="TPR_8"/>
    <property type="match status" value="1"/>
</dbReference>
<dbReference type="SUPFAM" id="SSF48452">
    <property type="entry name" value="TPR-like"/>
    <property type="match status" value="1"/>
</dbReference>
<dbReference type="Gene3D" id="1.25.40.10">
    <property type="entry name" value="Tetratricopeptide repeat domain"/>
    <property type="match status" value="1"/>
</dbReference>
<evidence type="ECO:0000313" key="3">
    <source>
        <dbReference type="Proteomes" id="UP001597546"/>
    </source>
</evidence>
<keyword evidence="3" id="KW-1185">Reference proteome</keyword>